<gene>
    <name evidence="2" type="ORF">CHRIB12_LOCUS9329</name>
</gene>
<dbReference type="AlphaFoldDB" id="A0A915Z536"/>
<protein>
    <recommendedName>
        <fullName evidence="4">Serine-threonine/tyrosine-protein kinase catalytic domain-containing protein</fullName>
    </recommendedName>
</protein>
<evidence type="ECO:0000313" key="3">
    <source>
        <dbReference type="Proteomes" id="UP000684084"/>
    </source>
</evidence>
<organism evidence="2 3">
    <name type="scientific">Rhizophagus irregularis</name>
    <dbReference type="NCBI Taxonomy" id="588596"/>
    <lineage>
        <taxon>Eukaryota</taxon>
        <taxon>Fungi</taxon>
        <taxon>Fungi incertae sedis</taxon>
        <taxon>Mucoromycota</taxon>
        <taxon>Glomeromycotina</taxon>
        <taxon>Glomeromycetes</taxon>
        <taxon>Glomerales</taxon>
        <taxon>Glomeraceae</taxon>
        <taxon>Rhizophagus</taxon>
    </lineage>
</organism>
<dbReference type="EMBL" id="CAGKOT010000018">
    <property type="protein sequence ID" value="CAB5363053.1"/>
    <property type="molecule type" value="Genomic_DNA"/>
</dbReference>
<proteinExistence type="predicted"/>
<accession>A0A915Z536</accession>
<comment type="caution">
    <text evidence="2">The sequence shown here is derived from an EMBL/GenBank/DDBJ whole genome shotgun (WGS) entry which is preliminary data.</text>
</comment>
<feature type="coiled-coil region" evidence="1">
    <location>
        <begin position="60"/>
        <end position="99"/>
    </location>
</feature>
<name>A0A915Z536_9GLOM</name>
<evidence type="ECO:0000313" key="2">
    <source>
        <dbReference type="EMBL" id="CAB5363053.1"/>
    </source>
</evidence>
<evidence type="ECO:0008006" key="4">
    <source>
        <dbReference type="Google" id="ProtNLM"/>
    </source>
</evidence>
<reference evidence="2" key="1">
    <citation type="submission" date="2020-05" db="EMBL/GenBank/DDBJ databases">
        <authorList>
            <person name="Rincon C."/>
            <person name="Sanders R I."/>
            <person name="Robbins C."/>
            <person name="Chaturvedi A."/>
        </authorList>
    </citation>
    <scope>NUCLEOTIDE SEQUENCE</scope>
    <source>
        <strain evidence="2">CHB12</strain>
    </source>
</reference>
<dbReference type="OrthoDB" id="2332776at2759"/>
<sequence length="103" mass="12143">MTAELLREVESHVLLNRSTYIVHCYGLTKNSKSDDFMMVLEYAENEPLKRPNAIELEHLLNELYLKIQQQNSDLNEQIKEANEINLNQYRLNVNDIETEYSVL</sequence>
<evidence type="ECO:0000256" key="1">
    <source>
        <dbReference type="SAM" id="Coils"/>
    </source>
</evidence>
<keyword evidence="1" id="KW-0175">Coiled coil</keyword>
<dbReference type="Proteomes" id="UP000684084">
    <property type="component" value="Unassembled WGS sequence"/>
</dbReference>